<feature type="chain" id="PRO_5038891387" evidence="1">
    <location>
        <begin position="22"/>
        <end position="106"/>
    </location>
</feature>
<keyword evidence="3" id="KW-1185">Reference proteome</keyword>
<accession>A0A9E8LZF1</accession>
<proteinExistence type="predicted"/>
<dbReference type="KEGG" id="fhl:OE105_00410"/>
<evidence type="ECO:0000313" key="2">
    <source>
        <dbReference type="EMBL" id="WAA12643.1"/>
    </source>
</evidence>
<dbReference type="EMBL" id="CP106877">
    <property type="protein sequence ID" value="WAA12643.1"/>
    <property type="molecule type" value="Genomic_DNA"/>
</dbReference>
<sequence>MKKKIISSVAATLATTMLVSAVGPSLASAKEATNSFTQKTLPSLPSIVEQYENYDPDMFDLESPSFRQDIMLSKSIIQQEILNNQKGVTTQGVLGAGLKGIKAFGR</sequence>
<dbReference type="RefSeq" id="WP_275420773.1">
    <property type="nucleotide sequence ID" value="NZ_CP106877.1"/>
</dbReference>
<protein>
    <submittedName>
        <fullName evidence="2">Uncharacterized protein</fullName>
    </submittedName>
</protein>
<name>A0A9E8LZF1_9BACI</name>
<gene>
    <name evidence="2" type="ORF">OE105_00410</name>
</gene>
<feature type="signal peptide" evidence="1">
    <location>
        <begin position="1"/>
        <end position="21"/>
    </location>
</feature>
<dbReference type="AlphaFoldDB" id="A0A9E8LZF1"/>
<keyword evidence="1" id="KW-0732">Signal</keyword>
<evidence type="ECO:0000313" key="3">
    <source>
        <dbReference type="Proteomes" id="UP001164726"/>
    </source>
</evidence>
<reference evidence="2" key="1">
    <citation type="submission" date="2022-09" db="EMBL/GenBank/DDBJ databases">
        <title>Complete Genomes of Fervidibacillus albus and Fervidibacillus halotolerans isolated from tidal flat sediments.</title>
        <authorList>
            <person name="Kwon K.K."/>
            <person name="Yang S.-H."/>
            <person name="Park M.J."/>
            <person name="Oh H.-M."/>
        </authorList>
    </citation>
    <scope>NUCLEOTIDE SEQUENCE</scope>
    <source>
        <strain evidence="2">MEBiC13594</strain>
    </source>
</reference>
<organism evidence="2 3">
    <name type="scientific">Fervidibacillus halotolerans</name>
    <dbReference type="NCBI Taxonomy" id="2980027"/>
    <lineage>
        <taxon>Bacteria</taxon>
        <taxon>Bacillati</taxon>
        <taxon>Bacillota</taxon>
        <taxon>Bacilli</taxon>
        <taxon>Bacillales</taxon>
        <taxon>Bacillaceae</taxon>
        <taxon>Fervidibacillus</taxon>
    </lineage>
</organism>
<dbReference type="Proteomes" id="UP001164726">
    <property type="component" value="Chromosome"/>
</dbReference>
<evidence type="ECO:0000256" key="1">
    <source>
        <dbReference type="SAM" id="SignalP"/>
    </source>
</evidence>